<proteinExistence type="predicted"/>
<dbReference type="OrthoDB" id="3798666at2759"/>
<comment type="caution">
    <text evidence="1">The sequence shown here is derived from an EMBL/GenBank/DDBJ whole genome shotgun (WGS) entry which is preliminary data.</text>
</comment>
<dbReference type="EMBL" id="ML996097">
    <property type="protein sequence ID" value="KAF2741437.1"/>
    <property type="molecule type" value="Genomic_DNA"/>
</dbReference>
<protein>
    <submittedName>
        <fullName evidence="1">Uncharacterized protein</fullName>
    </submittedName>
</protein>
<gene>
    <name evidence="1" type="ORF">EJ04DRAFT_507243</name>
</gene>
<name>A0A9P4R9E5_9PLEO</name>
<evidence type="ECO:0000313" key="1">
    <source>
        <dbReference type="EMBL" id="KAF2741437.1"/>
    </source>
</evidence>
<reference evidence="1" key="1">
    <citation type="journal article" date="2020" name="Stud. Mycol.">
        <title>101 Dothideomycetes genomes: a test case for predicting lifestyles and emergence of pathogens.</title>
        <authorList>
            <person name="Haridas S."/>
            <person name="Albert R."/>
            <person name="Binder M."/>
            <person name="Bloem J."/>
            <person name="Labutti K."/>
            <person name="Salamov A."/>
            <person name="Andreopoulos B."/>
            <person name="Baker S."/>
            <person name="Barry K."/>
            <person name="Bills G."/>
            <person name="Bluhm B."/>
            <person name="Cannon C."/>
            <person name="Castanera R."/>
            <person name="Culley D."/>
            <person name="Daum C."/>
            <person name="Ezra D."/>
            <person name="Gonzalez J."/>
            <person name="Henrissat B."/>
            <person name="Kuo A."/>
            <person name="Liang C."/>
            <person name="Lipzen A."/>
            <person name="Lutzoni F."/>
            <person name="Magnuson J."/>
            <person name="Mondo S."/>
            <person name="Nolan M."/>
            <person name="Ohm R."/>
            <person name="Pangilinan J."/>
            <person name="Park H.-J."/>
            <person name="Ramirez L."/>
            <person name="Alfaro M."/>
            <person name="Sun H."/>
            <person name="Tritt A."/>
            <person name="Yoshinaga Y."/>
            <person name="Zwiers L.-H."/>
            <person name="Turgeon B."/>
            <person name="Goodwin S."/>
            <person name="Spatafora J."/>
            <person name="Crous P."/>
            <person name="Grigoriev I."/>
        </authorList>
    </citation>
    <scope>NUCLEOTIDE SEQUENCE</scope>
    <source>
        <strain evidence="1">CBS 125425</strain>
    </source>
</reference>
<accession>A0A9P4R9E5</accession>
<dbReference type="Proteomes" id="UP000799444">
    <property type="component" value="Unassembled WGS sequence"/>
</dbReference>
<organism evidence="1 2">
    <name type="scientific">Polyplosphaeria fusca</name>
    <dbReference type="NCBI Taxonomy" id="682080"/>
    <lineage>
        <taxon>Eukaryota</taxon>
        <taxon>Fungi</taxon>
        <taxon>Dikarya</taxon>
        <taxon>Ascomycota</taxon>
        <taxon>Pezizomycotina</taxon>
        <taxon>Dothideomycetes</taxon>
        <taxon>Pleosporomycetidae</taxon>
        <taxon>Pleosporales</taxon>
        <taxon>Tetraplosphaeriaceae</taxon>
        <taxon>Polyplosphaeria</taxon>
    </lineage>
</organism>
<keyword evidence="2" id="KW-1185">Reference proteome</keyword>
<sequence>MPSKAAPSELPPYNPLCPTATFTMVPPCIPPTCPHKQTPCDFHKPMPTWEVRKREPEPVAVVEEVVTIKTVSFTGTPTAIRDPGCTVTPTITEFATCPTYTCVPYCDAAQVVR</sequence>
<evidence type="ECO:0000313" key="2">
    <source>
        <dbReference type="Proteomes" id="UP000799444"/>
    </source>
</evidence>
<dbReference type="AlphaFoldDB" id="A0A9P4R9E5"/>